<name>A0A1I3U869_9BACL</name>
<feature type="signal peptide" evidence="1">
    <location>
        <begin position="1"/>
        <end position="26"/>
    </location>
</feature>
<dbReference type="STRING" id="46223.SAMN05421852_12248"/>
<reference evidence="2 3" key="1">
    <citation type="submission" date="2016-10" db="EMBL/GenBank/DDBJ databases">
        <authorList>
            <person name="de Groot N.N."/>
        </authorList>
    </citation>
    <scope>NUCLEOTIDE SEQUENCE [LARGE SCALE GENOMIC DNA]</scope>
    <source>
        <strain evidence="2 3">DSM 44778</strain>
    </source>
</reference>
<keyword evidence="1" id="KW-0732">Signal</keyword>
<gene>
    <name evidence="2" type="ORF">SAMN05421852_12248</name>
</gene>
<evidence type="ECO:0008006" key="4">
    <source>
        <dbReference type="Google" id="ProtNLM"/>
    </source>
</evidence>
<dbReference type="AlphaFoldDB" id="A0A1I3U869"/>
<keyword evidence="3" id="KW-1185">Reference proteome</keyword>
<evidence type="ECO:0000313" key="2">
    <source>
        <dbReference type="EMBL" id="SFJ79200.1"/>
    </source>
</evidence>
<dbReference type="Proteomes" id="UP000199545">
    <property type="component" value="Unassembled WGS sequence"/>
</dbReference>
<feature type="chain" id="PRO_5039685487" description="Lipoprotein" evidence="1">
    <location>
        <begin position="27"/>
        <end position="172"/>
    </location>
</feature>
<protein>
    <recommendedName>
        <fullName evidence="4">Lipoprotein</fullName>
    </recommendedName>
</protein>
<proteinExistence type="predicted"/>
<dbReference type="InterPro" id="IPR025673">
    <property type="entry name" value="PCYCGC"/>
</dbReference>
<evidence type="ECO:0000256" key="1">
    <source>
        <dbReference type="SAM" id="SignalP"/>
    </source>
</evidence>
<dbReference type="Pfam" id="PF13798">
    <property type="entry name" value="PCYCGC"/>
    <property type="match status" value="1"/>
</dbReference>
<evidence type="ECO:0000313" key="3">
    <source>
        <dbReference type="Proteomes" id="UP000199545"/>
    </source>
</evidence>
<accession>A0A1I3U869</accession>
<organism evidence="2 3">
    <name type="scientific">Thermoflavimicrobium dichotomicum</name>
    <dbReference type="NCBI Taxonomy" id="46223"/>
    <lineage>
        <taxon>Bacteria</taxon>
        <taxon>Bacillati</taxon>
        <taxon>Bacillota</taxon>
        <taxon>Bacilli</taxon>
        <taxon>Bacillales</taxon>
        <taxon>Thermoactinomycetaceae</taxon>
        <taxon>Thermoflavimicrobium</taxon>
    </lineage>
</organism>
<dbReference type="PROSITE" id="PS51257">
    <property type="entry name" value="PROKAR_LIPOPROTEIN"/>
    <property type="match status" value="1"/>
</dbReference>
<dbReference type="EMBL" id="FORR01000022">
    <property type="protein sequence ID" value="SFJ79200.1"/>
    <property type="molecule type" value="Genomic_DNA"/>
</dbReference>
<sequence length="172" mass="19291">MKSKRKHKTWAFLATMVLAISGLMGCSTQTEPMDHAEEKHQQTNHISGDLRETTANAKTMPSFLKDLDPKVTQVYQIAAQYADTLDWIPCYCGCGQSANHKSNRECFIHEIKKDGKVVWDSHGTQCGTCMDIALESAMLKKQGKSNKEIRQFIDSKYKKGFAPPTPTPMPHS</sequence>